<accession>A0AAE8MTB2</accession>
<dbReference type="PANTHER" id="PTHR10983:SF16">
    <property type="entry name" value="LYSOCARDIOLIPIN ACYLTRANSFERASE 1"/>
    <property type="match status" value="1"/>
</dbReference>
<keyword evidence="7" id="KW-1185">Reference proteome</keyword>
<feature type="transmembrane region" description="Helical" evidence="4">
    <location>
        <begin position="59"/>
        <end position="82"/>
    </location>
</feature>
<feature type="transmembrane region" description="Helical" evidence="4">
    <location>
        <begin position="180"/>
        <end position="199"/>
    </location>
</feature>
<dbReference type="SMART" id="SM00563">
    <property type="entry name" value="PlsC"/>
    <property type="match status" value="1"/>
</dbReference>
<dbReference type="PANTHER" id="PTHR10983">
    <property type="entry name" value="1-ACYLGLYCEROL-3-PHOSPHATE ACYLTRANSFERASE-RELATED"/>
    <property type="match status" value="1"/>
</dbReference>
<evidence type="ECO:0000256" key="4">
    <source>
        <dbReference type="SAM" id="Phobius"/>
    </source>
</evidence>
<dbReference type="InterPro" id="IPR032098">
    <property type="entry name" value="Acyltransf_C"/>
</dbReference>
<feature type="domain" description="Phospholipid/glycerol acyltransferase" evidence="5">
    <location>
        <begin position="143"/>
        <end position="276"/>
    </location>
</feature>
<comment type="caution">
    <text evidence="6">The sequence shown here is derived from an EMBL/GenBank/DDBJ whole genome shotgun (WGS) entry which is preliminary data.</text>
</comment>
<dbReference type="GO" id="GO:0005783">
    <property type="term" value="C:endoplasmic reticulum"/>
    <property type="evidence" value="ECO:0007669"/>
    <property type="project" value="TreeGrafter"/>
</dbReference>
<reference evidence="6" key="1">
    <citation type="submission" date="2018-03" db="EMBL/GenBank/DDBJ databases">
        <authorList>
            <person name="Guldener U."/>
        </authorList>
    </citation>
    <scope>NUCLEOTIDE SEQUENCE</scope>
</reference>
<keyword evidence="2" id="KW-0808">Transferase</keyword>
<evidence type="ECO:0000256" key="2">
    <source>
        <dbReference type="ARBA" id="ARBA00022679"/>
    </source>
</evidence>
<feature type="transmembrane region" description="Helical" evidence="4">
    <location>
        <begin position="402"/>
        <end position="421"/>
    </location>
</feature>
<evidence type="ECO:0000313" key="7">
    <source>
        <dbReference type="Proteomes" id="UP001187682"/>
    </source>
</evidence>
<keyword evidence="4" id="KW-0812">Transmembrane</keyword>
<organism evidence="6 7">
    <name type="scientific">Cephalotrichum gorgonifer</name>
    <dbReference type="NCBI Taxonomy" id="2041049"/>
    <lineage>
        <taxon>Eukaryota</taxon>
        <taxon>Fungi</taxon>
        <taxon>Dikarya</taxon>
        <taxon>Ascomycota</taxon>
        <taxon>Pezizomycotina</taxon>
        <taxon>Sordariomycetes</taxon>
        <taxon>Hypocreomycetidae</taxon>
        <taxon>Microascales</taxon>
        <taxon>Microascaceae</taxon>
        <taxon>Cephalotrichum</taxon>
    </lineage>
</organism>
<dbReference type="SUPFAM" id="SSF69593">
    <property type="entry name" value="Glycerol-3-phosphate (1)-acyltransferase"/>
    <property type="match status" value="1"/>
</dbReference>
<proteinExistence type="inferred from homology"/>
<evidence type="ECO:0000256" key="1">
    <source>
        <dbReference type="ARBA" id="ARBA00008655"/>
    </source>
</evidence>
<keyword evidence="3" id="KW-0012">Acyltransferase</keyword>
<dbReference type="AlphaFoldDB" id="A0AAE8MTB2"/>
<dbReference type="Proteomes" id="UP001187682">
    <property type="component" value="Unassembled WGS sequence"/>
</dbReference>
<evidence type="ECO:0000313" key="6">
    <source>
        <dbReference type="EMBL" id="SPN98740.1"/>
    </source>
</evidence>
<dbReference type="Pfam" id="PF01553">
    <property type="entry name" value="Acyltransferase"/>
    <property type="match status" value="1"/>
</dbReference>
<protein>
    <submittedName>
        <fullName evidence="6">Related to acetyltransferase</fullName>
    </submittedName>
</protein>
<evidence type="ECO:0000256" key="3">
    <source>
        <dbReference type="ARBA" id="ARBA00023315"/>
    </source>
</evidence>
<dbReference type="GO" id="GO:0016746">
    <property type="term" value="F:acyltransferase activity"/>
    <property type="evidence" value="ECO:0007669"/>
    <property type="project" value="UniProtKB-KW"/>
</dbReference>
<evidence type="ECO:0000259" key="5">
    <source>
        <dbReference type="SMART" id="SM00563"/>
    </source>
</evidence>
<gene>
    <name evidence="6" type="ORF">DNG_01785</name>
</gene>
<dbReference type="CDD" id="cd07990">
    <property type="entry name" value="LPLAT_LCLAT1-like"/>
    <property type="match status" value="1"/>
</dbReference>
<keyword evidence="4" id="KW-0472">Membrane</keyword>
<dbReference type="EMBL" id="ONZQ02000002">
    <property type="protein sequence ID" value="SPN98740.1"/>
    <property type="molecule type" value="Genomic_DNA"/>
</dbReference>
<dbReference type="InterPro" id="IPR002123">
    <property type="entry name" value="Plipid/glycerol_acylTrfase"/>
</dbReference>
<name>A0AAE8MTB2_9PEZI</name>
<comment type="similarity">
    <text evidence="1">Belongs to the 1-acyl-sn-glycerol-3-phosphate acyltransferase family.</text>
</comment>
<dbReference type="Pfam" id="PF16076">
    <property type="entry name" value="Acyltransf_C"/>
    <property type="match status" value="1"/>
</dbReference>
<sequence>METELKHRTAANLGGTAAPATDAPPIAKVDTIAPEPKVPPTAGKLKHGLAMQIFRRVSLALYFILSCVAIVLTQLIGAPLYWYDRNLYYSYMALTKESFGILAVTVTHWWGSTVMRISGDESVAGQIRKTADGRVEFDFPERLVLIANHQIYTDWLYLWWAGYANRPQMHGHLYIILKESLKFIPVLGQGMLFYGFIFMSRKMAVDQPRLAYRLQKLRQEHTALDGSKYLDPMWLLLFPEGTNLSRNNRVKSAKWAEKSGVKDMEHALLPRSTGSLFCLRELKGSVEYLYDCTVAYEGVPYSEECYTLSGIYFEGRPPKSVNFYWRRFRIDDIPLDDADEFDEWLRQRWYEKDELLDGYLSTGKFPPTPTKVEGDAKTEDATGDGYVVTDVRTKSAGEFTRIYVVLGSVFLVWRILARVWGRFTG</sequence>
<keyword evidence="4" id="KW-1133">Transmembrane helix</keyword>
<dbReference type="GO" id="GO:0036149">
    <property type="term" value="P:phosphatidylinositol acyl-chain remodeling"/>
    <property type="evidence" value="ECO:0007669"/>
    <property type="project" value="TreeGrafter"/>
</dbReference>